<feature type="domain" description="Uracil-DNA glycosylase-like" evidence="12">
    <location>
        <begin position="93"/>
        <end position="259"/>
    </location>
</feature>
<keyword evidence="7 9" id="KW-0378">Hydrolase</keyword>
<keyword evidence="13" id="KW-0326">Glycosidase</keyword>
<dbReference type="PANTHER" id="PTHR11264:SF0">
    <property type="entry name" value="URACIL-DNA GLYCOSYLASE"/>
    <property type="match status" value="1"/>
</dbReference>
<dbReference type="HAMAP" id="MF_00148">
    <property type="entry name" value="UDG"/>
    <property type="match status" value="1"/>
</dbReference>
<evidence type="ECO:0000256" key="11">
    <source>
        <dbReference type="RuleBase" id="RU003780"/>
    </source>
</evidence>
<evidence type="ECO:0000256" key="10">
    <source>
        <dbReference type="PROSITE-ProRule" id="PRU10072"/>
    </source>
</evidence>
<dbReference type="Proteomes" id="UP001365405">
    <property type="component" value="Unassembled WGS sequence"/>
</dbReference>
<organism evidence="13 14">
    <name type="scientific">Pseudaquabacterium inlustre</name>
    <dbReference type="NCBI Taxonomy" id="2984192"/>
    <lineage>
        <taxon>Bacteria</taxon>
        <taxon>Pseudomonadati</taxon>
        <taxon>Pseudomonadota</taxon>
        <taxon>Betaproteobacteria</taxon>
        <taxon>Burkholderiales</taxon>
        <taxon>Sphaerotilaceae</taxon>
        <taxon>Pseudaquabacterium</taxon>
    </lineage>
</organism>
<dbReference type="CDD" id="cd10027">
    <property type="entry name" value="UDG-F1-like"/>
    <property type="match status" value="1"/>
</dbReference>
<dbReference type="SUPFAM" id="SSF52141">
    <property type="entry name" value="Uracil-DNA glycosylase-like"/>
    <property type="match status" value="1"/>
</dbReference>
<dbReference type="GO" id="GO:0004844">
    <property type="term" value="F:uracil DNA N-glycosylase activity"/>
    <property type="evidence" value="ECO:0007669"/>
    <property type="project" value="UniProtKB-EC"/>
</dbReference>
<comment type="function">
    <text evidence="2 9 11">Excises uracil residues from the DNA which can arise as a result of misincorporation of dUMP residues by DNA polymerase or due to deamination of cytosine.</text>
</comment>
<evidence type="ECO:0000256" key="9">
    <source>
        <dbReference type="HAMAP-Rule" id="MF_00148"/>
    </source>
</evidence>
<evidence type="ECO:0000256" key="7">
    <source>
        <dbReference type="ARBA" id="ARBA00022801"/>
    </source>
</evidence>
<dbReference type="InterPro" id="IPR036895">
    <property type="entry name" value="Uracil-DNA_glycosylase-like_sf"/>
</dbReference>
<evidence type="ECO:0000256" key="1">
    <source>
        <dbReference type="ARBA" id="ARBA00001400"/>
    </source>
</evidence>
<feature type="active site" description="Proton acceptor" evidence="9 10">
    <location>
        <position position="108"/>
    </location>
</feature>
<dbReference type="NCBIfam" id="NF003592">
    <property type="entry name" value="PRK05254.1-5"/>
    <property type="match status" value="1"/>
</dbReference>
<dbReference type="InterPro" id="IPR005122">
    <property type="entry name" value="Uracil-DNA_glycosylase-like"/>
</dbReference>
<dbReference type="InterPro" id="IPR018085">
    <property type="entry name" value="Ura-DNA_Glyclase_AS"/>
</dbReference>
<evidence type="ECO:0000256" key="6">
    <source>
        <dbReference type="ARBA" id="ARBA00022763"/>
    </source>
</evidence>
<dbReference type="SMART" id="SM00986">
    <property type="entry name" value="UDG"/>
    <property type="match status" value="1"/>
</dbReference>
<comment type="catalytic activity">
    <reaction evidence="1 9 11">
        <text>Hydrolyzes single-stranded DNA or mismatched double-stranded DNA and polynucleotides, releasing free uracil.</text>
        <dbReference type="EC" id="3.2.2.27"/>
    </reaction>
</comment>
<keyword evidence="14" id="KW-1185">Reference proteome</keyword>
<keyword evidence="6 9" id="KW-0227">DNA damage</keyword>
<evidence type="ECO:0000313" key="14">
    <source>
        <dbReference type="Proteomes" id="UP001365405"/>
    </source>
</evidence>
<reference evidence="13 14" key="1">
    <citation type="submission" date="2024-04" db="EMBL/GenBank/DDBJ databases">
        <title>Novel species of the genus Ideonella isolated from streams.</title>
        <authorList>
            <person name="Lu H."/>
        </authorList>
    </citation>
    <scope>NUCLEOTIDE SEQUENCE [LARGE SCALE GENOMIC DNA]</scope>
    <source>
        <strain evidence="13 14">DXS22W</strain>
    </source>
</reference>
<dbReference type="PANTHER" id="PTHR11264">
    <property type="entry name" value="URACIL-DNA GLYCOSYLASE"/>
    <property type="match status" value="1"/>
</dbReference>
<comment type="subcellular location">
    <subcellularLocation>
        <location evidence="9">Cytoplasm</location>
    </subcellularLocation>
</comment>
<sequence length="273" mass="28859">MSRRAPAAGQGRLFDDASAAMPAAAALAQPNDNRLLEPIDALLARAEAELGDWAPVIRAWADSPDGQALQRHIAQRQAAGAVIYPADVFHALRLTPRAAVRVVILGQDPYHGAGQAEGLAFSVPAGQRIPPSLRNIDVELQRDLGLPAPAHGHLAAWARQGVLLLNTTLTVEEGQPASHAKRGWEALTDALIRATAADAGDKACLLWGAHAQAKAALIDSAGGGRHRVLCANHPSPLSARRPPVPFIGCGHFSAAQAFVAERHPGRPPLDWRR</sequence>
<dbReference type="Gene3D" id="3.40.470.10">
    <property type="entry name" value="Uracil-DNA glycosylase-like domain"/>
    <property type="match status" value="1"/>
</dbReference>
<keyword evidence="9" id="KW-0963">Cytoplasm</keyword>
<dbReference type="Pfam" id="PF03167">
    <property type="entry name" value="UDG"/>
    <property type="match status" value="1"/>
</dbReference>
<dbReference type="EC" id="3.2.2.27" evidence="4 9"/>
<protein>
    <recommendedName>
        <fullName evidence="5 9">Uracil-DNA glycosylase</fullName>
        <shortName evidence="9">UDG</shortName>
        <ecNumber evidence="4 9">3.2.2.27</ecNumber>
    </recommendedName>
</protein>
<evidence type="ECO:0000256" key="5">
    <source>
        <dbReference type="ARBA" id="ARBA00018429"/>
    </source>
</evidence>
<evidence type="ECO:0000256" key="8">
    <source>
        <dbReference type="ARBA" id="ARBA00023204"/>
    </source>
</evidence>
<dbReference type="InterPro" id="IPR002043">
    <property type="entry name" value="UDG_fam1"/>
</dbReference>
<dbReference type="NCBIfam" id="NF003591">
    <property type="entry name" value="PRK05254.1-4"/>
    <property type="match status" value="1"/>
</dbReference>
<evidence type="ECO:0000256" key="2">
    <source>
        <dbReference type="ARBA" id="ARBA00002631"/>
    </source>
</evidence>
<dbReference type="NCBIfam" id="NF003589">
    <property type="entry name" value="PRK05254.1-2"/>
    <property type="match status" value="1"/>
</dbReference>
<evidence type="ECO:0000313" key="13">
    <source>
        <dbReference type="EMBL" id="MEK8051481.1"/>
    </source>
</evidence>
<dbReference type="SMART" id="SM00987">
    <property type="entry name" value="UreE_C"/>
    <property type="match status" value="1"/>
</dbReference>
<name>A0ABU9CKM4_9BURK</name>
<comment type="similarity">
    <text evidence="3 9 11">Belongs to the uracil-DNA glycosylase (UDG) superfamily. UNG family.</text>
</comment>
<proteinExistence type="inferred from homology"/>
<gene>
    <name evidence="9" type="primary">ung</name>
    <name evidence="13" type="ORF">AACH10_14620</name>
</gene>
<evidence type="ECO:0000256" key="4">
    <source>
        <dbReference type="ARBA" id="ARBA00012030"/>
    </source>
</evidence>
<keyword evidence="8 9" id="KW-0234">DNA repair</keyword>
<comment type="caution">
    <text evidence="13">The sequence shown here is derived from an EMBL/GenBank/DDBJ whole genome shotgun (WGS) entry which is preliminary data.</text>
</comment>
<dbReference type="EMBL" id="JBBUTH010000008">
    <property type="protein sequence ID" value="MEK8051481.1"/>
    <property type="molecule type" value="Genomic_DNA"/>
</dbReference>
<dbReference type="NCBIfam" id="NF003588">
    <property type="entry name" value="PRK05254.1-1"/>
    <property type="match status" value="1"/>
</dbReference>
<dbReference type="NCBIfam" id="TIGR00628">
    <property type="entry name" value="ung"/>
    <property type="match status" value="1"/>
</dbReference>
<accession>A0ABU9CKM4</accession>
<evidence type="ECO:0000259" key="12">
    <source>
        <dbReference type="SMART" id="SM00986"/>
    </source>
</evidence>
<evidence type="ECO:0000256" key="3">
    <source>
        <dbReference type="ARBA" id="ARBA00008184"/>
    </source>
</evidence>
<dbReference type="PROSITE" id="PS00130">
    <property type="entry name" value="U_DNA_GLYCOSYLASE"/>
    <property type="match status" value="1"/>
</dbReference>